<dbReference type="InterPro" id="IPR046357">
    <property type="entry name" value="PPIase_dom_sf"/>
</dbReference>
<dbReference type="EMBL" id="PCMW01000040">
    <property type="protein sequence ID" value="PDS24605.1"/>
    <property type="molecule type" value="Genomic_DNA"/>
</dbReference>
<dbReference type="InterPro" id="IPR050245">
    <property type="entry name" value="PrsA_foldase"/>
</dbReference>
<dbReference type="PANTHER" id="PTHR47245:SF2">
    <property type="entry name" value="PEPTIDYL-PROLYL CIS-TRANS ISOMERASE HP_0175-RELATED"/>
    <property type="match status" value="1"/>
</dbReference>
<evidence type="ECO:0000256" key="1">
    <source>
        <dbReference type="PROSITE-ProRule" id="PRU00278"/>
    </source>
</evidence>
<dbReference type="GO" id="GO:0003755">
    <property type="term" value="F:peptidyl-prolyl cis-trans isomerase activity"/>
    <property type="evidence" value="ECO:0007669"/>
    <property type="project" value="UniProtKB-KW"/>
</dbReference>
<feature type="domain" description="PpiC" evidence="2">
    <location>
        <begin position="229"/>
        <end position="333"/>
    </location>
</feature>
<organism evidence="3 4">
    <name type="scientific">Flavobacterium branchiophilum</name>
    <dbReference type="NCBI Taxonomy" id="55197"/>
    <lineage>
        <taxon>Bacteria</taxon>
        <taxon>Pseudomonadati</taxon>
        <taxon>Bacteroidota</taxon>
        <taxon>Flavobacteriia</taxon>
        <taxon>Flavobacteriales</taxon>
        <taxon>Flavobacteriaceae</taxon>
        <taxon>Flavobacterium</taxon>
    </lineage>
</organism>
<dbReference type="PROSITE" id="PS50198">
    <property type="entry name" value="PPIC_PPIASE_2"/>
    <property type="match status" value="2"/>
</dbReference>
<accession>A0A2H3KBT2</accession>
<reference evidence="3 4" key="1">
    <citation type="submission" date="2017-09" db="EMBL/GenBank/DDBJ databases">
        <title>Whole genomes of Flavobacteriaceae.</title>
        <authorList>
            <person name="Stine C."/>
            <person name="Li C."/>
            <person name="Tadesse D."/>
        </authorList>
    </citation>
    <scope>NUCLEOTIDE SEQUENCE [LARGE SCALE GENOMIC DNA]</scope>
    <source>
        <strain evidence="3 4">ATCC 35036</strain>
    </source>
</reference>
<keyword evidence="1 3" id="KW-0413">Isomerase</keyword>
<dbReference type="Gene3D" id="3.10.50.40">
    <property type="match status" value="2"/>
</dbReference>
<gene>
    <name evidence="3" type="ORF">B0A77_07425</name>
</gene>
<dbReference type="Pfam" id="PF13145">
    <property type="entry name" value="Rotamase_2"/>
    <property type="match status" value="1"/>
</dbReference>
<dbReference type="InterPro" id="IPR023058">
    <property type="entry name" value="PPIase_PpiC_CS"/>
</dbReference>
<dbReference type="PANTHER" id="PTHR47245">
    <property type="entry name" value="PEPTIDYLPROLYL ISOMERASE"/>
    <property type="match status" value="1"/>
</dbReference>
<dbReference type="AlphaFoldDB" id="A0A2H3KBT2"/>
<dbReference type="OrthoDB" id="14196at2"/>
<dbReference type="InterPro" id="IPR000297">
    <property type="entry name" value="PPIase_PpiC"/>
</dbReference>
<name>A0A2H3KBT2_9FLAO</name>
<evidence type="ECO:0000313" key="3">
    <source>
        <dbReference type="EMBL" id="PDS24605.1"/>
    </source>
</evidence>
<dbReference type="PROSITE" id="PS01096">
    <property type="entry name" value="PPIC_PPIASE_1"/>
    <property type="match status" value="1"/>
</dbReference>
<keyword evidence="1" id="KW-0697">Rotamase</keyword>
<dbReference type="Proteomes" id="UP000220828">
    <property type="component" value="Unassembled WGS sequence"/>
</dbReference>
<sequence>MNLKKWFSFIIIILLTKSYAQSQSKDILFTIDDKPFYTDEFARVYLKNLDLVKDDSQKDLDKYLDLYIGYKLKVQKALKIGLQNNDRYKNELIGYRAQLSRTYFTDTKITQKLLDEAYQRALKEIKASHILITCDENAPAADTLKAYQQLLDIKKRAENGENFGTLAALYSQDPSAKSNSGQLGYFSVFRMVYPFETAAYQTPKGALSSIIRTRFGYHLIKVEDIRDNRGEVIAAHIMIGKTLGSGEAEDMKTKAMIDDIYKKLQQGESFESLAKTYSQDKASAPKGGVLSRFGAGQLNSEEFEDTALGLTLEKPISTPFLSNYGWHIVKLIEKFPVKSFTDMKPFLEDRLAKDDRSKLIIQSLTSKLKAKYKIQKNLKSFEAAKKTVTNDIYNEKWIVPLATPALNNDILTINEEKISTLSFLNYVKEQEKNKLTLKPIDQLVDHLYDEFESEKLRTYYDQHLEMEYPEFKYVVEEYKEGLLLFDLMEKEIWEKSKSDTTGLKNYFDWNKNQYKQGESVAIIIASSINKDVVKKAQKLLSKNTSTAEIKEALNTNEVINIIINQGIYEKHEAIIPKNTKIEQGVSDITKEGDYYFVTKINQVIPERLKTFEEAKGRLINDYQNYLETNWIQNLKKEFKVQINSTIFEKIKKEIQTK</sequence>
<proteinExistence type="predicted"/>
<dbReference type="Pfam" id="PF00639">
    <property type="entry name" value="Rotamase"/>
    <property type="match status" value="1"/>
</dbReference>
<protein>
    <submittedName>
        <fullName evidence="3">Peptidylprolyl isomerase</fullName>
    </submittedName>
</protein>
<dbReference type="Pfam" id="PF13616">
    <property type="entry name" value="Rotamase_3"/>
    <property type="match status" value="1"/>
</dbReference>
<evidence type="ECO:0000313" key="4">
    <source>
        <dbReference type="Proteomes" id="UP000220828"/>
    </source>
</evidence>
<feature type="domain" description="PpiC" evidence="2">
    <location>
        <begin position="122"/>
        <end position="224"/>
    </location>
</feature>
<evidence type="ECO:0000259" key="2">
    <source>
        <dbReference type="PROSITE" id="PS50198"/>
    </source>
</evidence>
<comment type="caution">
    <text evidence="3">The sequence shown here is derived from an EMBL/GenBank/DDBJ whole genome shotgun (WGS) entry which is preliminary data.</text>
</comment>
<dbReference type="SUPFAM" id="SSF54534">
    <property type="entry name" value="FKBP-like"/>
    <property type="match status" value="2"/>
</dbReference>